<dbReference type="EMBL" id="CP137080">
    <property type="protein sequence ID" value="WOQ70554.1"/>
    <property type="molecule type" value="Genomic_DNA"/>
</dbReference>
<comment type="similarity">
    <text evidence="1 2">Belongs to the UPF0102 family.</text>
</comment>
<dbReference type="PANTHER" id="PTHR34039">
    <property type="entry name" value="UPF0102 PROTEIN YRAN"/>
    <property type="match status" value="1"/>
</dbReference>
<keyword evidence="4" id="KW-1185">Reference proteome</keyword>
<dbReference type="HAMAP" id="MF_00048">
    <property type="entry name" value="UPF0102"/>
    <property type="match status" value="1"/>
</dbReference>
<dbReference type="SUPFAM" id="SSF52980">
    <property type="entry name" value="Restriction endonuclease-like"/>
    <property type="match status" value="1"/>
</dbReference>
<protein>
    <recommendedName>
        <fullName evidence="2">UPF0102 protein RYJ27_04930</fullName>
    </recommendedName>
</protein>
<dbReference type="InterPro" id="IPR011335">
    <property type="entry name" value="Restrct_endonuc-II-like"/>
</dbReference>
<name>A0AAU0MJ56_9MICO</name>
<evidence type="ECO:0000313" key="3">
    <source>
        <dbReference type="EMBL" id="WOQ70554.1"/>
    </source>
</evidence>
<dbReference type="Proteomes" id="UP001329313">
    <property type="component" value="Chromosome"/>
</dbReference>
<reference evidence="3 4" key="1">
    <citation type="submission" date="2023-10" db="EMBL/GenBank/DDBJ databases">
        <title>Y20.</title>
        <authorList>
            <person name="Zhang G."/>
            <person name="Ding Y."/>
        </authorList>
    </citation>
    <scope>NUCLEOTIDE SEQUENCE [LARGE SCALE GENOMIC DNA]</scope>
    <source>
        <strain evidence="3 4">Y20</strain>
    </source>
</reference>
<dbReference type="InterPro" id="IPR011856">
    <property type="entry name" value="tRNA_endonuc-like_dom_sf"/>
</dbReference>
<proteinExistence type="inferred from homology"/>
<organism evidence="3 4">
    <name type="scientific">Microbacterium limosum</name>
    <dbReference type="NCBI Taxonomy" id="3079935"/>
    <lineage>
        <taxon>Bacteria</taxon>
        <taxon>Bacillati</taxon>
        <taxon>Actinomycetota</taxon>
        <taxon>Actinomycetes</taxon>
        <taxon>Micrococcales</taxon>
        <taxon>Microbacteriaceae</taxon>
        <taxon>Microbacterium</taxon>
    </lineage>
</organism>
<dbReference type="CDD" id="cd20736">
    <property type="entry name" value="PoNe_Nuclease"/>
    <property type="match status" value="1"/>
</dbReference>
<dbReference type="Gene3D" id="3.40.1350.10">
    <property type="match status" value="1"/>
</dbReference>
<dbReference type="KEGG" id="mliy:RYJ27_04930"/>
<accession>A0AAU0MJ56</accession>
<dbReference type="PANTHER" id="PTHR34039:SF1">
    <property type="entry name" value="UPF0102 PROTEIN YRAN"/>
    <property type="match status" value="1"/>
</dbReference>
<sequence length="120" mass="13367">MAAKDEFGRAGEERAARYLADAGWLILARNWRCREGELDLVAQRDGVLAAVEVKSRRGIGYGHPFEAITPRKLDRLRRLAVAWAIAHPDEARGRRVRIDAIAITGDDAATAPLEHLEDVR</sequence>
<evidence type="ECO:0000256" key="2">
    <source>
        <dbReference type="HAMAP-Rule" id="MF_00048"/>
    </source>
</evidence>
<dbReference type="InterPro" id="IPR003509">
    <property type="entry name" value="UPF0102_YraN-like"/>
</dbReference>
<dbReference type="GO" id="GO:0003676">
    <property type="term" value="F:nucleic acid binding"/>
    <property type="evidence" value="ECO:0007669"/>
    <property type="project" value="InterPro"/>
</dbReference>
<dbReference type="RefSeq" id="WP_330171634.1">
    <property type="nucleotide sequence ID" value="NZ_CP137080.1"/>
</dbReference>
<dbReference type="Pfam" id="PF02021">
    <property type="entry name" value="UPF0102"/>
    <property type="match status" value="1"/>
</dbReference>
<evidence type="ECO:0000313" key="4">
    <source>
        <dbReference type="Proteomes" id="UP001329313"/>
    </source>
</evidence>
<gene>
    <name evidence="3" type="ORF">RYJ27_04930</name>
</gene>
<dbReference type="AlphaFoldDB" id="A0AAU0MJ56"/>
<dbReference type="NCBIfam" id="NF009154">
    <property type="entry name" value="PRK12497.3-3"/>
    <property type="match status" value="1"/>
</dbReference>
<evidence type="ECO:0000256" key="1">
    <source>
        <dbReference type="ARBA" id="ARBA00006738"/>
    </source>
</evidence>